<dbReference type="SUPFAM" id="SSF56059">
    <property type="entry name" value="Glutathione synthetase ATP-binding domain-like"/>
    <property type="match status" value="1"/>
</dbReference>
<evidence type="ECO:0000256" key="2">
    <source>
        <dbReference type="ARBA" id="ARBA00022741"/>
    </source>
</evidence>
<keyword evidence="3 4" id="KW-0067">ATP-binding</keyword>
<dbReference type="InterPro" id="IPR052032">
    <property type="entry name" value="ATP-dep_AA_Ligase"/>
</dbReference>
<feature type="domain" description="ATP-grasp" evidence="5">
    <location>
        <begin position="114"/>
        <end position="312"/>
    </location>
</feature>
<dbReference type="PROSITE" id="PS00867">
    <property type="entry name" value="CPSASE_2"/>
    <property type="match status" value="1"/>
</dbReference>
<dbReference type="InterPro" id="IPR005479">
    <property type="entry name" value="CPAse_ATP-bd"/>
</dbReference>
<dbReference type="AlphaFoldDB" id="A0AB73UTB3"/>
<dbReference type="Gene3D" id="3.30.470.20">
    <property type="entry name" value="ATP-grasp fold, B domain"/>
    <property type="match status" value="1"/>
</dbReference>
<dbReference type="GO" id="GO:0046872">
    <property type="term" value="F:metal ion binding"/>
    <property type="evidence" value="ECO:0007669"/>
    <property type="project" value="InterPro"/>
</dbReference>
<reference evidence="6 7" key="1">
    <citation type="submission" date="2018-03" db="EMBL/GenBank/DDBJ databases">
        <title>The complete genome of bacterial strain SGAir0260.</title>
        <authorList>
            <person name="Schuster S.C."/>
        </authorList>
    </citation>
    <scope>NUCLEOTIDE SEQUENCE [LARGE SCALE GENOMIC DNA]</scope>
    <source>
        <strain evidence="6 7">SGAir0260</strain>
        <plasmid evidence="6 7">unnamed_12</plasmid>
    </source>
</reference>
<evidence type="ECO:0000259" key="5">
    <source>
        <dbReference type="PROSITE" id="PS50975"/>
    </source>
</evidence>
<dbReference type="RefSeq" id="WP_162281053.1">
    <property type="nucleotide sequence ID" value="NZ_CP028010.2"/>
</dbReference>
<keyword evidence="1" id="KW-0436">Ligase</keyword>
<dbReference type="GO" id="GO:0016874">
    <property type="term" value="F:ligase activity"/>
    <property type="evidence" value="ECO:0007669"/>
    <property type="project" value="UniProtKB-KW"/>
</dbReference>
<dbReference type="InterPro" id="IPR003806">
    <property type="entry name" value="ATP-grasp_PylC-type"/>
</dbReference>
<evidence type="ECO:0000256" key="4">
    <source>
        <dbReference type="PROSITE-ProRule" id="PRU00409"/>
    </source>
</evidence>
<dbReference type="PANTHER" id="PTHR43585">
    <property type="entry name" value="FUMIPYRROLE BIOSYNTHESIS PROTEIN C"/>
    <property type="match status" value="1"/>
</dbReference>
<proteinExistence type="predicted"/>
<dbReference type="Pfam" id="PF02655">
    <property type="entry name" value="ATP-grasp_3"/>
    <property type="match status" value="1"/>
</dbReference>
<protein>
    <submittedName>
        <fullName evidence="6">ATP-grasp domain-containing protein</fullName>
    </submittedName>
</protein>
<organism evidence="6 7">
    <name type="scientific">Bacillus cereus</name>
    <dbReference type="NCBI Taxonomy" id="1396"/>
    <lineage>
        <taxon>Bacteria</taxon>
        <taxon>Bacillati</taxon>
        <taxon>Bacillota</taxon>
        <taxon>Bacilli</taxon>
        <taxon>Bacillales</taxon>
        <taxon>Bacillaceae</taxon>
        <taxon>Bacillus</taxon>
        <taxon>Bacillus cereus group</taxon>
    </lineage>
</organism>
<name>A0AB73UTB3_BACCE</name>
<geneLocation type="plasmid" evidence="6 7">
    <name>unnamed_12</name>
</geneLocation>
<dbReference type="EMBL" id="CP028010">
    <property type="protein sequence ID" value="QHV47441.1"/>
    <property type="molecule type" value="Genomic_DNA"/>
</dbReference>
<sequence length="423" mass="49492">MNQSVILVESGNRGAEIAAFRQLGYNVILLTTGLIPYDSCFQEQANQIISDKKLIHYEILEEKIRELHDIYSIKTVCSTSDFFIYNTSLICEKYCYPFLNSNAAYTFHFKNKFRNKQKELNYNFPEYHHFQNISDALQFYNETNKKQWVFKPVNGNESVAVKLIHSETDLMECYKQLQYLSRFTGSLMQPEFLLEEYIEGNIYSCEFIAENDQIQILGVTNRLMSNPPFFVELGYNFPIENSIAQEIIEETKRFVYDFQYLFGPCHIEYIIGTDKTIYILEVNPRLVGPPNPWMIDRSLDFSVFNHICKLFINGKTCEIPTGIPKFTTCLEVTSPIDGYLKNILVDQSYLIRDDVQIIFMKEKNEYIRKASSNTDILARILTVAETLQEAQRLANEIYEKIQLEIKIKPLLNFQLNNEWLIKS</sequence>
<evidence type="ECO:0000313" key="6">
    <source>
        <dbReference type="EMBL" id="QHV47441.1"/>
    </source>
</evidence>
<dbReference type="InterPro" id="IPR011761">
    <property type="entry name" value="ATP-grasp"/>
</dbReference>
<accession>A0AB73UTB3</accession>
<dbReference type="Proteomes" id="UP000464780">
    <property type="component" value="Plasmid unnamed_12"/>
</dbReference>
<keyword evidence="6" id="KW-0614">Plasmid</keyword>
<keyword evidence="2 4" id="KW-0547">Nucleotide-binding</keyword>
<dbReference type="PANTHER" id="PTHR43585:SF2">
    <property type="entry name" value="ATP-GRASP ENZYME FSQD"/>
    <property type="match status" value="1"/>
</dbReference>
<dbReference type="GO" id="GO:0005524">
    <property type="term" value="F:ATP binding"/>
    <property type="evidence" value="ECO:0007669"/>
    <property type="project" value="UniProtKB-UniRule"/>
</dbReference>
<evidence type="ECO:0000313" key="7">
    <source>
        <dbReference type="Proteomes" id="UP000464780"/>
    </source>
</evidence>
<evidence type="ECO:0000256" key="3">
    <source>
        <dbReference type="ARBA" id="ARBA00022840"/>
    </source>
</evidence>
<evidence type="ECO:0000256" key="1">
    <source>
        <dbReference type="ARBA" id="ARBA00022598"/>
    </source>
</evidence>
<gene>
    <name evidence="6" type="ORF">C1N66_30955</name>
</gene>
<dbReference type="PROSITE" id="PS50975">
    <property type="entry name" value="ATP_GRASP"/>
    <property type="match status" value="1"/>
</dbReference>